<dbReference type="EMBL" id="LJRM01000102">
    <property type="protein sequence ID" value="KPY85509.1"/>
    <property type="molecule type" value="Genomic_DNA"/>
</dbReference>
<gene>
    <name evidence="2" type="ORF">ALO44_04096</name>
</gene>
<accession>A0A0Q0BAL0</accession>
<dbReference type="InterPro" id="IPR036291">
    <property type="entry name" value="NAD(P)-bd_dom_sf"/>
</dbReference>
<dbReference type="RefSeq" id="WP_055006092.1">
    <property type="nucleotide sequence ID" value="NZ_CP092923.1"/>
</dbReference>
<proteinExistence type="predicted"/>
<dbReference type="Proteomes" id="UP000050474">
    <property type="component" value="Unassembled WGS sequence"/>
</dbReference>
<dbReference type="Gene3D" id="3.40.50.720">
    <property type="entry name" value="NAD(P)-binding Rossmann-like Domain"/>
    <property type="match status" value="1"/>
</dbReference>
<dbReference type="GeneID" id="96217306"/>
<evidence type="ECO:0000313" key="3">
    <source>
        <dbReference type="Proteomes" id="UP000050474"/>
    </source>
</evidence>
<organism evidence="2 3">
    <name type="scientific">Pseudomonas syringae pv. tagetis</name>
    <dbReference type="NCBI Taxonomy" id="129140"/>
    <lineage>
        <taxon>Bacteria</taxon>
        <taxon>Pseudomonadati</taxon>
        <taxon>Pseudomonadota</taxon>
        <taxon>Gammaproteobacteria</taxon>
        <taxon>Pseudomonadales</taxon>
        <taxon>Pseudomonadaceae</taxon>
        <taxon>Pseudomonas</taxon>
    </lineage>
</organism>
<dbReference type="InterPro" id="IPR001509">
    <property type="entry name" value="Epimerase_deHydtase"/>
</dbReference>
<comment type="caution">
    <text evidence="2">The sequence shown here is derived from an EMBL/GenBank/DDBJ whole genome shotgun (WGS) entry which is preliminary data.</text>
</comment>
<dbReference type="AlphaFoldDB" id="A0A0Q0BAL0"/>
<dbReference type="PATRIC" id="fig|129140.3.peg.5339"/>
<dbReference type="STRING" id="129140.ALO44_04096"/>
<feature type="domain" description="NAD-dependent epimerase/dehydratase" evidence="1">
    <location>
        <begin position="2"/>
        <end position="196"/>
    </location>
</feature>
<protein>
    <recommendedName>
        <fullName evidence="1">NAD-dependent epimerase/dehydratase domain-containing protein</fullName>
    </recommendedName>
</protein>
<dbReference type="SUPFAM" id="SSF51735">
    <property type="entry name" value="NAD(P)-binding Rossmann-fold domains"/>
    <property type="match status" value="1"/>
</dbReference>
<sequence>MIFIIGSRGRLGQAIAGQYPSDQVVCVDRAVYERWAAPDSPAAIAEYFSAQAPESSVVYICSGLLDPRLPATQLHDVNFLLPRNIIAAVAPLGTHVVTFGTAMERTPVSNAYVQSKLMLSQFVENVVEGRKPTHIRIHTLYGAAEPSPFMFLGQILSALREGTPFDMTQGRQLREYHHVMDDAAAIRFLVDNHVEGVVELSHGKPVSLRDLAGAIFEAFGKSHLLRLGALPEPAQENFGHVFERPDVLEGMVFRDCLGSVVDYMKMQINA</sequence>
<evidence type="ECO:0000259" key="1">
    <source>
        <dbReference type="Pfam" id="PF01370"/>
    </source>
</evidence>
<reference evidence="2 3" key="1">
    <citation type="submission" date="2015-09" db="EMBL/GenBank/DDBJ databases">
        <title>Genome announcement of multiple Pseudomonas syringae strains.</title>
        <authorList>
            <person name="Thakur S."/>
            <person name="Wang P.W."/>
            <person name="Gong Y."/>
            <person name="Weir B.S."/>
            <person name="Guttman D.S."/>
        </authorList>
    </citation>
    <scope>NUCLEOTIDE SEQUENCE [LARGE SCALE GENOMIC DNA]</scope>
    <source>
        <strain evidence="2 3">ICMP4091</strain>
    </source>
</reference>
<name>A0A0Q0BAL0_9PSED</name>
<evidence type="ECO:0000313" key="2">
    <source>
        <dbReference type="EMBL" id="KPY85509.1"/>
    </source>
</evidence>
<dbReference type="Pfam" id="PF01370">
    <property type="entry name" value="Epimerase"/>
    <property type="match status" value="1"/>
</dbReference>